<keyword evidence="5 9" id="KW-1133">Transmembrane helix</keyword>
<protein>
    <submittedName>
        <fullName evidence="11">Sugar transporter STL1</fullName>
    </submittedName>
</protein>
<dbReference type="InterPro" id="IPR005828">
    <property type="entry name" value="MFS_sugar_transport-like"/>
</dbReference>
<keyword evidence="12" id="KW-1185">Reference proteome</keyword>
<feature type="compositionally biased region" description="Basic and acidic residues" evidence="8">
    <location>
        <begin position="554"/>
        <end position="567"/>
    </location>
</feature>
<dbReference type="SUPFAM" id="SSF103473">
    <property type="entry name" value="MFS general substrate transporter"/>
    <property type="match status" value="1"/>
</dbReference>
<dbReference type="EMBL" id="RYZW01000002">
    <property type="protein sequence ID" value="TDZ74971.1"/>
    <property type="molecule type" value="Genomic_DNA"/>
</dbReference>
<evidence type="ECO:0000256" key="6">
    <source>
        <dbReference type="ARBA" id="ARBA00023136"/>
    </source>
</evidence>
<dbReference type="InterPro" id="IPR020846">
    <property type="entry name" value="MFS_dom"/>
</dbReference>
<dbReference type="InterPro" id="IPR003663">
    <property type="entry name" value="Sugar/inositol_transpt"/>
</dbReference>
<feature type="transmembrane region" description="Helical" evidence="9">
    <location>
        <begin position="194"/>
        <end position="218"/>
    </location>
</feature>
<keyword evidence="3 7" id="KW-0813">Transport</keyword>
<sequence length="567" mass="62633">MRRVIWAEVNFTSSPTWSARSRNLGSEKVHLRASAWGFYTCEEFLPQIEPRLDTNTALQTASHGSQSFTLRSSDAETDLTALGVMGGLISLKSFLDRFGHPSDGLLGFMVASYDIGCLLGAAAAFLWGDNAGRRRAIVYSCIVLMCGAALQTAAFWIPMYIVGRIIAGIGIGSVSVTVPIYVSECARPSWRGILVVSETTVVILGICLSNFTNFGFVYGRPNLNGTEAQWRIPIGLQMIFPPLVFLMMPFTVESPRWLAARGRHSEVAQVLARLHGKGVTADSHEIRKEAELIIQTALHEAEIEGSWKESFTNGELQNLRRLILAGATGFLHQATGINVVIYYSQNIFRQVGLDDRLSYIMSCVGSVCFLVGSILPVFYIERIGRRKVMMLGASTCGICMGIIACTGAVSLYYPERASASSWAGAAFILVFEFSFGTGWNSMNWLYSSEIGSLRMRNKTAATQCLCHWAMNFLTVMVAPTGFATLGWHFYLVWMAITLAAIPFLYCCFPETAGRTLEQMDGFFRLYPQWNIRKVANAWVEEGAISGNNSASSHTKNEGEKFHRQEKV</sequence>
<dbReference type="Proteomes" id="UP000295703">
    <property type="component" value="Unassembled WGS sequence"/>
</dbReference>
<comment type="similarity">
    <text evidence="2 7">Belongs to the major facilitator superfamily. Sugar transporter (TC 2.A.1.1) family.</text>
</comment>
<evidence type="ECO:0000313" key="11">
    <source>
        <dbReference type="EMBL" id="TDZ74971.1"/>
    </source>
</evidence>
<dbReference type="Pfam" id="PF00083">
    <property type="entry name" value="Sugar_tr"/>
    <property type="match status" value="1"/>
</dbReference>
<proteinExistence type="inferred from homology"/>
<feature type="transmembrane region" description="Helical" evidence="9">
    <location>
        <begin position="460"/>
        <end position="481"/>
    </location>
</feature>
<name>A0A4R8RW97_COLTR</name>
<dbReference type="PROSITE" id="PS00217">
    <property type="entry name" value="SUGAR_TRANSPORT_2"/>
    <property type="match status" value="1"/>
</dbReference>
<keyword evidence="6 9" id="KW-0472">Membrane</keyword>
<keyword evidence="11" id="KW-0762">Sugar transport</keyword>
<evidence type="ECO:0000256" key="2">
    <source>
        <dbReference type="ARBA" id="ARBA00010992"/>
    </source>
</evidence>
<dbReference type="NCBIfam" id="TIGR00879">
    <property type="entry name" value="SP"/>
    <property type="match status" value="1"/>
</dbReference>
<evidence type="ECO:0000256" key="4">
    <source>
        <dbReference type="ARBA" id="ARBA00022692"/>
    </source>
</evidence>
<evidence type="ECO:0000256" key="5">
    <source>
        <dbReference type="ARBA" id="ARBA00022989"/>
    </source>
</evidence>
<dbReference type="PANTHER" id="PTHR48022:SF28">
    <property type="entry name" value="MAJOR FACILITATOR SUPERFAMILY (MFS) PROFILE DOMAIN-CONTAINING PROTEIN-RELATED"/>
    <property type="match status" value="1"/>
</dbReference>
<feature type="transmembrane region" description="Helical" evidence="9">
    <location>
        <begin position="163"/>
        <end position="182"/>
    </location>
</feature>
<feature type="domain" description="Major facilitator superfamily (MFS) profile" evidence="10">
    <location>
        <begin position="67"/>
        <end position="512"/>
    </location>
</feature>
<dbReference type="InterPro" id="IPR036259">
    <property type="entry name" value="MFS_trans_sf"/>
</dbReference>
<reference evidence="11 12" key="1">
    <citation type="submission" date="2018-12" db="EMBL/GenBank/DDBJ databases">
        <title>Genome sequence and assembly of Colletotrichum trifolii.</title>
        <authorList>
            <person name="Gan P."/>
            <person name="Shirasu K."/>
        </authorList>
    </citation>
    <scope>NUCLEOTIDE SEQUENCE [LARGE SCALE GENOMIC DNA]</scope>
    <source>
        <strain evidence="11 12">543-2</strain>
    </source>
</reference>
<feature type="transmembrane region" description="Helical" evidence="9">
    <location>
        <begin position="487"/>
        <end position="508"/>
    </location>
</feature>
<dbReference type="PANTHER" id="PTHR48022">
    <property type="entry name" value="PLASTIDIC GLUCOSE TRANSPORTER 4"/>
    <property type="match status" value="1"/>
</dbReference>
<comment type="caution">
    <text evidence="11">The sequence shown here is derived from an EMBL/GenBank/DDBJ whole genome shotgun (WGS) entry which is preliminary data.</text>
</comment>
<evidence type="ECO:0000259" key="10">
    <source>
        <dbReference type="PROSITE" id="PS50850"/>
    </source>
</evidence>
<dbReference type="InterPro" id="IPR050360">
    <property type="entry name" value="MFS_Sugar_Transporters"/>
</dbReference>
<evidence type="ECO:0000256" key="3">
    <source>
        <dbReference type="ARBA" id="ARBA00022448"/>
    </source>
</evidence>
<dbReference type="Gene3D" id="1.20.1250.20">
    <property type="entry name" value="MFS general substrate transporter like domains"/>
    <property type="match status" value="1"/>
</dbReference>
<dbReference type="GO" id="GO:0005351">
    <property type="term" value="F:carbohydrate:proton symporter activity"/>
    <property type="evidence" value="ECO:0007669"/>
    <property type="project" value="TreeGrafter"/>
</dbReference>
<gene>
    <name evidence="11" type="primary">STL1-5</name>
    <name evidence="11" type="ORF">CTRI78_v000242</name>
</gene>
<feature type="transmembrane region" description="Helical" evidence="9">
    <location>
        <begin position="419"/>
        <end position="439"/>
    </location>
</feature>
<feature type="transmembrane region" description="Helical" evidence="9">
    <location>
        <begin position="322"/>
        <end position="345"/>
    </location>
</feature>
<feature type="region of interest" description="Disordered" evidence="8">
    <location>
        <begin position="548"/>
        <end position="567"/>
    </location>
</feature>
<feature type="transmembrane region" description="Helical" evidence="9">
    <location>
        <begin position="391"/>
        <end position="413"/>
    </location>
</feature>
<accession>A0A4R8RW97</accession>
<organism evidence="11 12">
    <name type="scientific">Colletotrichum trifolii</name>
    <dbReference type="NCBI Taxonomy" id="5466"/>
    <lineage>
        <taxon>Eukaryota</taxon>
        <taxon>Fungi</taxon>
        <taxon>Dikarya</taxon>
        <taxon>Ascomycota</taxon>
        <taxon>Pezizomycotina</taxon>
        <taxon>Sordariomycetes</taxon>
        <taxon>Hypocreomycetidae</taxon>
        <taxon>Glomerellales</taxon>
        <taxon>Glomerellaceae</taxon>
        <taxon>Colletotrichum</taxon>
        <taxon>Colletotrichum orbiculare species complex</taxon>
    </lineage>
</organism>
<evidence type="ECO:0000256" key="9">
    <source>
        <dbReference type="SAM" id="Phobius"/>
    </source>
</evidence>
<dbReference type="InterPro" id="IPR005829">
    <property type="entry name" value="Sugar_transporter_CS"/>
</dbReference>
<evidence type="ECO:0000256" key="8">
    <source>
        <dbReference type="SAM" id="MobiDB-lite"/>
    </source>
</evidence>
<dbReference type="PROSITE" id="PS50850">
    <property type="entry name" value="MFS"/>
    <property type="match status" value="1"/>
</dbReference>
<keyword evidence="4 9" id="KW-0812">Transmembrane</keyword>
<evidence type="ECO:0000313" key="12">
    <source>
        <dbReference type="Proteomes" id="UP000295703"/>
    </source>
</evidence>
<dbReference type="GO" id="GO:0016020">
    <property type="term" value="C:membrane"/>
    <property type="evidence" value="ECO:0007669"/>
    <property type="project" value="UniProtKB-SubCell"/>
</dbReference>
<comment type="subcellular location">
    <subcellularLocation>
        <location evidence="1">Membrane</location>
        <topology evidence="1">Multi-pass membrane protein</topology>
    </subcellularLocation>
</comment>
<dbReference type="AlphaFoldDB" id="A0A4R8RW97"/>
<feature type="transmembrane region" description="Helical" evidence="9">
    <location>
        <begin position="357"/>
        <end position="379"/>
    </location>
</feature>
<feature type="transmembrane region" description="Helical" evidence="9">
    <location>
        <begin position="105"/>
        <end position="127"/>
    </location>
</feature>
<evidence type="ECO:0000256" key="7">
    <source>
        <dbReference type="RuleBase" id="RU003346"/>
    </source>
</evidence>
<dbReference type="PRINTS" id="PR00171">
    <property type="entry name" value="SUGRTRNSPORT"/>
</dbReference>
<evidence type="ECO:0000256" key="1">
    <source>
        <dbReference type="ARBA" id="ARBA00004141"/>
    </source>
</evidence>
<feature type="transmembrane region" description="Helical" evidence="9">
    <location>
        <begin position="136"/>
        <end position="157"/>
    </location>
</feature>
<feature type="transmembrane region" description="Helical" evidence="9">
    <location>
        <begin position="230"/>
        <end position="252"/>
    </location>
</feature>